<dbReference type="EMBL" id="JH669485">
    <property type="protein sequence ID" value="KAG6465366.1"/>
    <property type="molecule type" value="Genomic_DNA"/>
</dbReference>
<evidence type="ECO:0000259" key="1">
    <source>
        <dbReference type="PROSITE" id="PS50878"/>
    </source>
</evidence>
<reference evidence="2" key="1">
    <citation type="journal article" date="2016" name="Insect Biochem. Mol. Biol.">
        <title>Multifaceted biological insights from a draft genome sequence of the tobacco hornworm moth, Manduca sexta.</title>
        <authorList>
            <person name="Kanost M.R."/>
            <person name="Arrese E.L."/>
            <person name="Cao X."/>
            <person name="Chen Y.R."/>
            <person name="Chellapilla S."/>
            <person name="Goldsmith M.R."/>
            <person name="Grosse-Wilde E."/>
            <person name="Heckel D.G."/>
            <person name="Herndon N."/>
            <person name="Jiang H."/>
            <person name="Papanicolaou A."/>
            <person name="Qu J."/>
            <person name="Soulages J.L."/>
            <person name="Vogel H."/>
            <person name="Walters J."/>
            <person name="Waterhouse R.M."/>
            <person name="Ahn S.J."/>
            <person name="Almeida F.C."/>
            <person name="An C."/>
            <person name="Aqrawi P."/>
            <person name="Bretschneider A."/>
            <person name="Bryant W.B."/>
            <person name="Bucks S."/>
            <person name="Chao H."/>
            <person name="Chevignon G."/>
            <person name="Christen J.M."/>
            <person name="Clarke D.F."/>
            <person name="Dittmer N.T."/>
            <person name="Ferguson L.C.F."/>
            <person name="Garavelou S."/>
            <person name="Gordon K.H.J."/>
            <person name="Gunaratna R.T."/>
            <person name="Han Y."/>
            <person name="Hauser F."/>
            <person name="He Y."/>
            <person name="Heidel-Fischer H."/>
            <person name="Hirsh A."/>
            <person name="Hu Y."/>
            <person name="Jiang H."/>
            <person name="Kalra D."/>
            <person name="Klinner C."/>
            <person name="Konig C."/>
            <person name="Kovar C."/>
            <person name="Kroll A.R."/>
            <person name="Kuwar S.S."/>
            <person name="Lee S.L."/>
            <person name="Lehman R."/>
            <person name="Li K."/>
            <person name="Li Z."/>
            <person name="Liang H."/>
            <person name="Lovelace S."/>
            <person name="Lu Z."/>
            <person name="Mansfield J.H."/>
            <person name="McCulloch K.J."/>
            <person name="Mathew T."/>
            <person name="Morton B."/>
            <person name="Muzny D.M."/>
            <person name="Neunemann D."/>
            <person name="Ongeri F."/>
            <person name="Pauchet Y."/>
            <person name="Pu L.L."/>
            <person name="Pyrousis I."/>
            <person name="Rao X.J."/>
            <person name="Redding A."/>
            <person name="Roesel C."/>
            <person name="Sanchez-Gracia A."/>
            <person name="Schaack S."/>
            <person name="Shukla A."/>
            <person name="Tetreau G."/>
            <person name="Wang Y."/>
            <person name="Xiong G.H."/>
            <person name="Traut W."/>
            <person name="Walsh T.K."/>
            <person name="Worley K.C."/>
            <person name="Wu D."/>
            <person name="Wu W."/>
            <person name="Wu Y.Q."/>
            <person name="Zhang X."/>
            <person name="Zou Z."/>
            <person name="Zucker H."/>
            <person name="Briscoe A.D."/>
            <person name="Burmester T."/>
            <person name="Clem R.J."/>
            <person name="Feyereisen R."/>
            <person name="Grimmelikhuijzen C.J.P."/>
            <person name="Hamodrakas S.J."/>
            <person name="Hansson B.S."/>
            <person name="Huguet E."/>
            <person name="Jermiin L.S."/>
            <person name="Lan Q."/>
            <person name="Lehman H.K."/>
            <person name="Lorenzen M."/>
            <person name="Merzendorfer H."/>
            <person name="Michalopoulos I."/>
            <person name="Morton D.B."/>
            <person name="Muthukrishnan S."/>
            <person name="Oakeshott J.G."/>
            <person name="Palmer W."/>
            <person name="Park Y."/>
            <person name="Passarelli A.L."/>
            <person name="Rozas J."/>
            <person name="Schwartz L.M."/>
            <person name="Smith W."/>
            <person name="Southgate A."/>
            <person name="Vilcinskas A."/>
            <person name="Vogt R."/>
            <person name="Wang P."/>
            <person name="Werren J."/>
            <person name="Yu X.Q."/>
            <person name="Zhou J.J."/>
            <person name="Brown S.J."/>
            <person name="Scherer S.E."/>
            <person name="Richards S."/>
            <person name="Blissard G.W."/>
        </authorList>
    </citation>
    <scope>NUCLEOTIDE SEQUENCE</scope>
</reference>
<proteinExistence type="predicted"/>
<accession>A0A922D1J7</accession>
<evidence type="ECO:0000313" key="3">
    <source>
        <dbReference type="Proteomes" id="UP000791440"/>
    </source>
</evidence>
<dbReference type="Proteomes" id="UP000791440">
    <property type="component" value="Unassembled WGS sequence"/>
</dbReference>
<name>A0A922D1J7_MANSE</name>
<sequence length="557" mass="64702">MSIIQWTPSDIGLRPAHTNSQLAGNFIDYIYNCNLKQFNSHPNSFGGILDLVLCSDTVSVSICPDPLVPEDPYHKSLIIRPSFIDHLLEVPRRKIYLYRQADYDEICSHLSTTDWSVLQLSQTVEDAVRVFYEIIYRLRDKFVPTRTTPSCQYPPWYKTPLIKMIKEKFKYFKKYKIYRNFSDQSTFQLLRDRIKKVENQFYIKYIHSVENSISHNPKLFWTFIKNRRGSSSYPSTMTYFSITRSDNKGICQLFSSFFKSNYLSDICPSLSNYEIDQNNLFCLSSIEIRAEIVLKLLLHLDLTKSAGPDSLPALFLVKCAQVLVDPVCILFKRSLKEGFMPKLWKSVFVTPIHKKGPKNEIANYRPISKLCLLAKILERLVFDQVYECFKSTFTSQQHGFIKGRSTISKLVNFNEFLTTNMDNANQIDTIYTDYCKAFDRIDHSILLNKLKSRSIYGDLFNWLASYVSGRTQAVVLNDHSSDWTNIPSGVPQGSLLGPLLFVLFINDIASSFLNSKFLLFADDMKIYRVVNIIFLMLYFFKRTWIDLTLIVALINWI</sequence>
<dbReference type="InterPro" id="IPR000477">
    <property type="entry name" value="RT_dom"/>
</dbReference>
<protein>
    <recommendedName>
        <fullName evidence="1">Reverse transcriptase domain-containing protein</fullName>
    </recommendedName>
</protein>
<comment type="caution">
    <text evidence="2">The sequence shown here is derived from an EMBL/GenBank/DDBJ whole genome shotgun (WGS) entry which is preliminary data.</text>
</comment>
<dbReference type="AlphaFoldDB" id="A0A922D1J7"/>
<evidence type="ECO:0000313" key="2">
    <source>
        <dbReference type="EMBL" id="KAG6465366.1"/>
    </source>
</evidence>
<feature type="domain" description="Reverse transcriptase" evidence="1">
    <location>
        <begin position="333"/>
        <end position="557"/>
    </location>
</feature>
<dbReference type="Pfam" id="PF00078">
    <property type="entry name" value="RVT_1"/>
    <property type="match status" value="1"/>
</dbReference>
<gene>
    <name evidence="2" type="ORF">O3G_MSEX015108</name>
</gene>
<dbReference type="CDD" id="cd01650">
    <property type="entry name" value="RT_nLTR_like"/>
    <property type="match status" value="1"/>
</dbReference>
<organism evidence="2 3">
    <name type="scientific">Manduca sexta</name>
    <name type="common">Tobacco hawkmoth</name>
    <name type="synonym">Tobacco hornworm</name>
    <dbReference type="NCBI Taxonomy" id="7130"/>
    <lineage>
        <taxon>Eukaryota</taxon>
        <taxon>Metazoa</taxon>
        <taxon>Ecdysozoa</taxon>
        <taxon>Arthropoda</taxon>
        <taxon>Hexapoda</taxon>
        <taxon>Insecta</taxon>
        <taxon>Pterygota</taxon>
        <taxon>Neoptera</taxon>
        <taxon>Endopterygota</taxon>
        <taxon>Lepidoptera</taxon>
        <taxon>Glossata</taxon>
        <taxon>Ditrysia</taxon>
        <taxon>Bombycoidea</taxon>
        <taxon>Sphingidae</taxon>
        <taxon>Sphinginae</taxon>
        <taxon>Sphingini</taxon>
        <taxon>Manduca</taxon>
    </lineage>
</organism>
<dbReference type="PANTHER" id="PTHR47510:SF3">
    <property type="entry name" value="ENDO_EXONUCLEASE_PHOSPHATASE DOMAIN-CONTAINING PROTEIN"/>
    <property type="match status" value="1"/>
</dbReference>
<reference evidence="2" key="2">
    <citation type="submission" date="2020-12" db="EMBL/GenBank/DDBJ databases">
        <authorList>
            <person name="Kanost M."/>
        </authorList>
    </citation>
    <scope>NUCLEOTIDE SEQUENCE</scope>
</reference>
<dbReference type="PANTHER" id="PTHR47510">
    <property type="entry name" value="REVERSE TRANSCRIPTASE DOMAIN-CONTAINING PROTEIN"/>
    <property type="match status" value="1"/>
</dbReference>
<dbReference type="PROSITE" id="PS50878">
    <property type="entry name" value="RT_POL"/>
    <property type="match status" value="1"/>
</dbReference>
<keyword evidence="3" id="KW-1185">Reference proteome</keyword>